<evidence type="ECO:0000313" key="2">
    <source>
        <dbReference type="EMBL" id="PPL14809.1"/>
    </source>
</evidence>
<dbReference type="InterPro" id="IPR001296">
    <property type="entry name" value="Glyco_trans_1"/>
</dbReference>
<reference evidence="3" key="1">
    <citation type="submission" date="2016-11" db="EMBL/GenBank/DDBJ databases">
        <authorList>
            <person name="Sisinthy S."/>
            <person name="Ara S."/>
            <person name="Gundlapally S.R."/>
        </authorList>
    </citation>
    <scope>NUCLEOTIDE SEQUENCE [LARGE SCALE GENOMIC DNA]</scope>
    <source>
        <strain evidence="3">V1-41</strain>
    </source>
</reference>
<dbReference type="PANTHER" id="PTHR45947:SF3">
    <property type="entry name" value="SULFOQUINOVOSYL TRANSFERASE SQD2"/>
    <property type="match status" value="1"/>
</dbReference>
<dbReference type="InterPro" id="IPR050194">
    <property type="entry name" value="Glycosyltransferase_grp1"/>
</dbReference>
<proteinExistence type="predicted"/>
<dbReference type="Pfam" id="PF00534">
    <property type="entry name" value="Glycos_transf_1"/>
    <property type="match status" value="1"/>
</dbReference>
<dbReference type="OrthoDB" id="9792269at2"/>
<dbReference type="EMBL" id="MPZM01000048">
    <property type="protein sequence ID" value="PPL14809.1"/>
    <property type="molecule type" value="Genomic_DNA"/>
</dbReference>
<feature type="domain" description="Glycosyl transferase family 1" evidence="1">
    <location>
        <begin position="201"/>
        <end position="357"/>
    </location>
</feature>
<dbReference type="Proteomes" id="UP000242231">
    <property type="component" value="Unassembled WGS sequence"/>
</dbReference>
<evidence type="ECO:0000259" key="1">
    <source>
        <dbReference type="Pfam" id="PF00534"/>
    </source>
</evidence>
<dbReference type="PANTHER" id="PTHR45947">
    <property type="entry name" value="SULFOQUINOVOSYL TRANSFERASE SQD2"/>
    <property type="match status" value="1"/>
</dbReference>
<dbReference type="AlphaFoldDB" id="A0A2P5TJ29"/>
<dbReference type="RefSeq" id="WP_104487912.1">
    <property type="nucleotide sequence ID" value="NZ_BMYB01000017.1"/>
</dbReference>
<dbReference type="SUPFAM" id="SSF53756">
    <property type="entry name" value="UDP-Glycosyltransferase/glycogen phosphorylase"/>
    <property type="match status" value="1"/>
</dbReference>
<dbReference type="GO" id="GO:0016757">
    <property type="term" value="F:glycosyltransferase activity"/>
    <property type="evidence" value="ECO:0007669"/>
    <property type="project" value="InterPro"/>
</dbReference>
<gene>
    <name evidence="2" type="ORF">UN63_14640</name>
</gene>
<protein>
    <recommendedName>
        <fullName evidence="1">Glycosyl transferase family 1 domain-containing protein</fullName>
    </recommendedName>
</protein>
<sequence length="386" mass="43965">MKKRAFLLSSLYYPNVGGVENSIKEFSLVLKDKGYEVTVITSNRNNVNNEVLADLDCLGDVKVIRCQYPYNAFGFFVFIRNVCKKISELRVGDSDFILSRSHWGVISVRLSGVKKINYLAPSVYFLQEKLDKDYMLSSKMLRYLINSIGQFFAFLFSDVFVFSQDMKKQVQTSCLGGCNPVVINPGVSSDRFHCVDEIDKRLLRDRLKLDGAVKYLLCVGRLSEIKQFDIAIKSLKSLEEKYHLLIVGSGPELEYYKSLLDSEGVSERVVIRPFTKDVDLYYKTSDIYLMTSRYESFGQVLLEATCCGLPVIAFSKSSGVRTSVSYIYEGFNFLLKECDKQSPSSLARTINGFEFDRKALNEEASEFSEKYNWSAAIDTIILDRDL</sequence>
<organism evidence="2 3">
    <name type="scientific">Oceanisphaera arctica</name>
    <dbReference type="NCBI Taxonomy" id="641510"/>
    <lineage>
        <taxon>Bacteria</taxon>
        <taxon>Pseudomonadati</taxon>
        <taxon>Pseudomonadota</taxon>
        <taxon>Gammaproteobacteria</taxon>
        <taxon>Aeromonadales</taxon>
        <taxon>Aeromonadaceae</taxon>
        <taxon>Oceanisphaera</taxon>
    </lineage>
</organism>
<keyword evidence="3" id="KW-1185">Reference proteome</keyword>
<dbReference type="Gene3D" id="3.40.50.2000">
    <property type="entry name" value="Glycogen Phosphorylase B"/>
    <property type="match status" value="2"/>
</dbReference>
<accession>A0A2P5TJ29</accession>
<evidence type="ECO:0000313" key="3">
    <source>
        <dbReference type="Proteomes" id="UP000242231"/>
    </source>
</evidence>
<comment type="caution">
    <text evidence="2">The sequence shown here is derived from an EMBL/GenBank/DDBJ whole genome shotgun (WGS) entry which is preliminary data.</text>
</comment>
<name>A0A2P5TJ29_9GAMM</name>